<protein>
    <submittedName>
        <fullName evidence="3">RE1 protein</fullName>
    </submittedName>
</protein>
<keyword evidence="4" id="KW-1185">Reference proteome</keyword>
<dbReference type="InterPro" id="IPR001584">
    <property type="entry name" value="Integrase_cat-core"/>
</dbReference>
<dbReference type="EMBL" id="CAJNDS010000019">
    <property type="protein sequence ID" value="CAE6918931.1"/>
    <property type="molecule type" value="Genomic_DNA"/>
</dbReference>
<dbReference type="InterPro" id="IPR012337">
    <property type="entry name" value="RNaseH-like_sf"/>
</dbReference>
<feature type="region of interest" description="Disordered" evidence="1">
    <location>
        <begin position="690"/>
        <end position="709"/>
    </location>
</feature>
<feature type="compositionally biased region" description="Low complexity" evidence="1">
    <location>
        <begin position="420"/>
        <end position="432"/>
    </location>
</feature>
<feature type="compositionally biased region" description="Acidic residues" evidence="1">
    <location>
        <begin position="1203"/>
        <end position="1222"/>
    </location>
</feature>
<sequence>MGHYFVVRASVVDGEVPLLLSRKALSTLGMVYDIEAHSTSFKHLGVENFRLLTTDNGHPAIQVNPRPSESPKLPSLKEWAEDEVKIFSFAREQYMAHSVLMTAVEGHVGSEHPVGPKNKQFPPGGPLGNMTPRIFYPEKIDAAVRHILCDVPLKVESFAAWWARTPISKDLWIETASSFVRVHVVPRKGFFDPSCWNTDQEENKSRLLAALGQIRSASAISRSNLSGMQQIHDTWIDTEDTSHPILWIGRTIFSRENVWNMSKEQLMAKARALNITIHQSWSAGELRQLIQEKKEAMGDMSSAPKGLASMNKEQLASERRRLETPVPEGATKGHMALLIREVAARGKEGCNADLVSLSEYAGRVLGETTEMDDPESSPMVPMPAEHHHMSAWSASVWEDEYWLPLEATDQSQLPIMNPRAKSSTAASSKSPPTEAPPKRPANSEEAEKMAVDIPPEIQEELEVGRDLDYEDLSEGNHLEVEGAPGEMDTLRVLSYAGGTDIGAGDCFFDCQENTPAEDGGSDKGSVEVQAKKLLAQKEFSFEACEQIVWCPSGYAPGARVCAGYAPGMRRVCAGCPGMRRVPGYALGMRRVPGYDVNNLAGSLDWVIAFGDFNQGGLWLEQSSVQTEDDGEPGAHETVLSDGTKAKGEIVNIRHHMTSFSPKTRHAVEQWSGNRCSIVAYATRGINELARPERDAHSEGDAGRGEREHVLRPKKSVRRSLWKGARRASSLMTLGLAAATSFISEFLPPGKTPGQACLLEIGGDKLTYEAIEHGFSTIEPLSWADFMNTDLITNVRDTISTLKPHVIWFPGTDNTLEVGEDFMNTVMYQLSLGGSVVYQAKIVDPIWTMPSIQQLIRDQPHSLEDLDGIRRLRVGEHVEDRRLFLDAAGSECEAHVASHAGREGRCDHQGASAIRFDGDVPKHVQTALTRLHQNLGHPKVIDMVRHLRYAGAEEAVLKACKLMRCDVCDRNQKTGSARPAVLPSLLDMNQVVSIDVFSVFDCNRARHEFLSVIDHATTFHLVAELEGHSGDAFCKQFTQLWGNVFGAPGTISADLETGLQTGVAKYAEFHGSRLRSSAGQAHWQQGIVERHGLWYQEILQRVIDDKSITSEDMYMAVQAVNSAKNELRRRHGFSPSQAVFGRDPRAPEELCAGVDEERFIEIMTEDKRRQREEHLRPATAEEMGEIFSTRIARDDLERLLELDPDDPETYELPDTEPVADDDPQQAMSPVLEEDFDLDPEEDWSSSMTSKVEMGETTTTPPPKAVTMIERGEKIPRHILENIWTTMRLNRFQWRQALEPPQDRPEDTLETKARLVVSGHKDPDVRHLETDVPTIGRLTILTLMQILSSRKKSDNWVATAGDITAAFLNGDEMYRELYLRQPKYGLKGLESDQLLRIRKGIFGLPDSPRKWWKRLKRDLLNIEIIHEGQTMHFVQCPLDPCLFQLVKGDSPTPLAYIGVHVDDLLVVGPKSLVSNLKEKLSSIFPVDSWEEDEFEYIGSYVRITEEGVYINQESYASSRLFEVELVRGQDDLDEASETQRIDNQSLVGVGSPVLTYNAEYHLRNNSKRGICLKPLNLSSLEYLVFHDSAWANTTLEGEAGFILTEEDHQAGIMHNTPCDKKARKAKKENSKVASQMGILIALTDPKHYQSGGGAVSVLDWKSSANPRVCRSTFGAETTACSEAIEMGLYVRSFIETVLRGELCRVESLAGGKLRCITDCKSLYDHLHCEGAPRVPSDKRLAIDLAALRQAFHLERIVDKIPLYWLPAEYQLADILTKPKCSADWWACVNSRIRLPFVKPA</sequence>
<dbReference type="Gene3D" id="3.30.420.10">
    <property type="entry name" value="Ribonuclease H-like superfamily/Ribonuclease H"/>
    <property type="match status" value="1"/>
</dbReference>
<evidence type="ECO:0000256" key="1">
    <source>
        <dbReference type="SAM" id="MobiDB-lite"/>
    </source>
</evidence>
<dbReference type="InterPro" id="IPR036397">
    <property type="entry name" value="RNaseH_sf"/>
</dbReference>
<evidence type="ECO:0000259" key="2">
    <source>
        <dbReference type="PROSITE" id="PS50994"/>
    </source>
</evidence>
<accession>A0A812GDC3</accession>
<feature type="domain" description="Integrase catalytic" evidence="2">
    <location>
        <begin position="978"/>
        <end position="1142"/>
    </location>
</feature>
<proteinExistence type="predicted"/>
<dbReference type="PROSITE" id="PS50994">
    <property type="entry name" value="INTEGRASE"/>
    <property type="match status" value="1"/>
</dbReference>
<dbReference type="Pfam" id="PF07727">
    <property type="entry name" value="RVT_2"/>
    <property type="match status" value="1"/>
</dbReference>
<comment type="caution">
    <text evidence="3">The sequence shown here is derived from an EMBL/GenBank/DDBJ whole genome shotgun (WGS) entry which is preliminary data.</text>
</comment>
<dbReference type="OrthoDB" id="420120at2759"/>
<feature type="region of interest" description="Disordered" evidence="1">
    <location>
        <begin position="418"/>
        <end position="455"/>
    </location>
</feature>
<feature type="region of interest" description="Disordered" evidence="1">
    <location>
        <begin position="1236"/>
        <end position="1262"/>
    </location>
</feature>
<dbReference type="InterPro" id="IPR013103">
    <property type="entry name" value="RVT_2"/>
</dbReference>
<feature type="compositionally biased region" description="Basic and acidic residues" evidence="1">
    <location>
        <begin position="441"/>
        <end position="450"/>
    </location>
</feature>
<evidence type="ECO:0000313" key="3">
    <source>
        <dbReference type="EMBL" id="CAE6918931.1"/>
    </source>
</evidence>
<dbReference type="GO" id="GO:0015074">
    <property type="term" value="P:DNA integration"/>
    <property type="evidence" value="ECO:0007669"/>
    <property type="project" value="InterPro"/>
</dbReference>
<dbReference type="Proteomes" id="UP000604046">
    <property type="component" value="Unassembled WGS sequence"/>
</dbReference>
<organism evidence="3 4">
    <name type="scientific">Symbiodinium natans</name>
    <dbReference type="NCBI Taxonomy" id="878477"/>
    <lineage>
        <taxon>Eukaryota</taxon>
        <taxon>Sar</taxon>
        <taxon>Alveolata</taxon>
        <taxon>Dinophyceae</taxon>
        <taxon>Suessiales</taxon>
        <taxon>Symbiodiniaceae</taxon>
        <taxon>Symbiodinium</taxon>
    </lineage>
</organism>
<evidence type="ECO:0000313" key="4">
    <source>
        <dbReference type="Proteomes" id="UP000604046"/>
    </source>
</evidence>
<dbReference type="GO" id="GO:0003676">
    <property type="term" value="F:nucleic acid binding"/>
    <property type="evidence" value="ECO:0007669"/>
    <property type="project" value="InterPro"/>
</dbReference>
<feature type="region of interest" description="Disordered" evidence="1">
    <location>
        <begin position="1203"/>
        <end position="1223"/>
    </location>
</feature>
<gene>
    <name evidence="3" type="primary">RE1</name>
    <name evidence="3" type="ORF">SNAT2548_LOCUS392</name>
</gene>
<dbReference type="SUPFAM" id="SSF53098">
    <property type="entry name" value="Ribonuclease H-like"/>
    <property type="match status" value="1"/>
</dbReference>
<name>A0A812GDC3_9DINO</name>
<reference evidence="3" key="1">
    <citation type="submission" date="2021-02" db="EMBL/GenBank/DDBJ databases">
        <authorList>
            <person name="Dougan E. K."/>
            <person name="Rhodes N."/>
            <person name="Thang M."/>
            <person name="Chan C."/>
        </authorList>
    </citation>
    <scope>NUCLEOTIDE SEQUENCE</scope>
</reference>